<organism evidence="3 4">
    <name type="scientific">Wolfiporia cocos (strain MD-104)</name>
    <name type="common">Brown rot fungus</name>
    <dbReference type="NCBI Taxonomy" id="742152"/>
    <lineage>
        <taxon>Eukaryota</taxon>
        <taxon>Fungi</taxon>
        <taxon>Dikarya</taxon>
        <taxon>Basidiomycota</taxon>
        <taxon>Agaricomycotina</taxon>
        <taxon>Agaricomycetes</taxon>
        <taxon>Polyporales</taxon>
        <taxon>Phaeolaceae</taxon>
        <taxon>Wolfiporia</taxon>
    </lineage>
</organism>
<evidence type="ECO:0000313" key="4">
    <source>
        <dbReference type="Proteomes" id="UP000218811"/>
    </source>
</evidence>
<gene>
    <name evidence="3" type="ORF">WOLCODRAFT_145616</name>
</gene>
<dbReference type="STRING" id="742152.A0A2H3J8G5"/>
<feature type="region of interest" description="Disordered" evidence="1">
    <location>
        <begin position="55"/>
        <end position="75"/>
    </location>
</feature>
<protein>
    <recommendedName>
        <fullName evidence="2">DUF6699 domain-containing protein</fullName>
    </recommendedName>
</protein>
<keyword evidence="4" id="KW-1185">Reference proteome</keyword>
<dbReference type="AlphaFoldDB" id="A0A2H3J8G5"/>
<sequence>MAIISIRKPKLESAPQAPGSREKGCARENYDVSVPRHIAYSSRCCFLSMVSPRSRKPGKDIIMPSASVLSPPPLKKTRTIPLPTVDPSDHIAPKSASIVSNSKAERLVVHPLLAANVHGNPTRLGWDIMRDYRTNAAYDRGDLSSRQHGVSKVLLAESATMPPTSELIIRITDPTHPWRISVRVHQHSFVTVEDVLREINLHMRTRVSPQEWTATPQNLQSSVRVAFRSRCARAADPQLELNKGIRRGDFLNGTQIFGGISVPAGGRTGQENKGVILELKLSGR</sequence>
<feature type="region of interest" description="Disordered" evidence="1">
    <location>
        <begin position="1"/>
        <end position="24"/>
    </location>
</feature>
<dbReference type="OrthoDB" id="2783256at2759"/>
<reference evidence="3 4" key="1">
    <citation type="journal article" date="2012" name="Science">
        <title>The Paleozoic origin of enzymatic lignin decomposition reconstructed from 31 fungal genomes.</title>
        <authorList>
            <person name="Floudas D."/>
            <person name="Binder M."/>
            <person name="Riley R."/>
            <person name="Barry K."/>
            <person name="Blanchette R.A."/>
            <person name="Henrissat B."/>
            <person name="Martinez A.T."/>
            <person name="Otillar R."/>
            <person name="Spatafora J.W."/>
            <person name="Yadav J.S."/>
            <person name="Aerts A."/>
            <person name="Benoit I."/>
            <person name="Boyd A."/>
            <person name="Carlson A."/>
            <person name="Copeland A."/>
            <person name="Coutinho P.M."/>
            <person name="de Vries R.P."/>
            <person name="Ferreira P."/>
            <person name="Findley K."/>
            <person name="Foster B."/>
            <person name="Gaskell J."/>
            <person name="Glotzer D."/>
            <person name="Gorecki P."/>
            <person name="Heitman J."/>
            <person name="Hesse C."/>
            <person name="Hori C."/>
            <person name="Igarashi K."/>
            <person name="Jurgens J.A."/>
            <person name="Kallen N."/>
            <person name="Kersten P."/>
            <person name="Kohler A."/>
            <person name="Kuees U."/>
            <person name="Kumar T.K.A."/>
            <person name="Kuo A."/>
            <person name="LaButti K."/>
            <person name="Larrondo L.F."/>
            <person name="Lindquist E."/>
            <person name="Ling A."/>
            <person name="Lombard V."/>
            <person name="Lucas S."/>
            <person name="Lundell T."/>
            <person name="Martin R."/>
            <person name="McLaughlin D.J."/>
            <person name="Morgenstern I."/>
            <person name="Morin E."/>
            <person name="Murat C."/>
            <person name="Nagy L.G."/>
            <person name="Nolan M."/>
            <person name="Ohm R.A."/>
            <person name="Patyshakuliyeva A."/>
            <person name="Rokas A."/>
            <person name="Ruiz-Duenas F.J."/>
            <person name="Sabat G."/>
            <person name="Salamov A."/>
            <person name="Samejima M."/>
            <person name="Schmutz J."/>
            <person name="Slot J.C."/>
            <person name="St John F."/>
            <person name="Stenlid J."/>
            <person name="Sun H."/>
            <person name="Sun S."/>
            <person name="Syed K."/>
            <person name="Tsang A."/>
            <person name="Wiebenga A."/>
            <person name="Young D."/>
            <person name="Pisabarro A."/>
            <person name="Eastwood D.C."/>
            <person name="Martin F."/>
            <person name="Cullen D."/>
            <person name="Grigoriev I.V."/>
            <person name="Hibbett D.S."/>
        </authorList>
    </citation>
    <scope>NUCLEOTIDE SEQUENCE [LARGE SCALE GENOMIC DNA]</scope>
    <source>
        <strain evidence="3 4">MD-104</strain>
    </source>
</reference>
<dbReference type="Pfam" id="PF20415">
    <property type="entry name" value="DUF6699"/>
    <property type="match status" value="1"/>
</dbReference>
<name>A0A2H3J8G5_WOLCO</name>
<dbReference type="EMBL" id="KB467843">
    <property type="protein sequence ID" value="PCH35029.1"/>
    <property type="molecule type" value="Genomic_DNA"/>
</dbReference>
<dbReference type="Proteomes" id="UP000218811">
    <property type="component" value="Unassembled WGS sequence"/>
</dbReference>
<evidence type="ECO:0000256" key="1">
    <source>
        <dbReference type="SAM" id="MobiDB-lite"/>
    </source>
</evidence>
<proteinExistence type="predicted"/>
<evidence type="ECO:0000313" key="3">
    <source>
        <dbReference type="EMBL" id="PCH35029.1"/>
    </source>
</evidence>
<feature type="domain" description="DUF6699" evidence="2">
    <location>
        <begin position="125"/>
        <end position="262"/>
    </location>
</feature>
<accession>A0A2H3J8G5</accession>
<evidence type="ECO:0000259" key="2">
    <source>
        <dbReference type="Pfam" id="PF20415"/>
    </source>
</evidence>
<dbReference type="InterPro" id="IPR046522">
    <property type="entry name" value="DUF6699"/>
</dbReference>